<organism evidence="2 3">
    <name type="scientific">Ananas comosus</name>
    <name type="common">Pineapple</name>
    <name type="synonym">Ananas ananas</name>
    <dbReference type="NCBI Taxonomy" id="4615"/>
    <lineage>
        <taxon>Eukaryota</taxon>
        <taxon>Viridiplantae</taxon>
        <taxon>Streptophyta</taxon>
        <taxon>Embryophyta</taxon>
        <taxon>Tracheophyta</taxon>
        <taxon>Spermatophyta</taxon>
        <taxon>Magnoliopsida</taxon>
        <taxon>Liliopsida</taxon>
        <taxon>Poales</taxon>
        <taxon>Bromeliaceae</taxon>
        <taxon>Bromelioideae</taxon>
        <taxon>Ananas</taxon>
    </lineage>
</organism>
<dbReference type="Gene3D" id="3.10.20.90">
    <property type="entry name" value="Phosphatidylinositol 3-kinase Catalytic Subunit, Chain A, domain 1"/>
    <property type="match status" value="1"/>
</dbReference>
<proteinExistence type="predicted"/>
<reference evidence="2" key="1">
    <citation type="journal article" date="2015" name="Nat. Genet.">
        <title>The pineapple genome and the evolution of CAM photosynthesis.</title>
        <authorList>
            <person name="Ming R."/>
            <person name="VanBuren R."/>
            <person name="Wai C.M."/>
            <person name="Tang H."/>
            <person name="Schatz M.C."/>
            <person name="Bowers J.E."/>
            <person name="Lyons E."/>
            <person name="Wang M.L."/>
            <person name="Chen J."/>
            <person name="Biggers E."/>
            <person name="Zhang J."/>
            <person name="Huang L."/>
            <person name="Zhang L."/>
            <person name="Miao W."/>
            <person name="Zhang J."/>
            <person name="Ye Z."/>
            <person name="Miao C."/>
            <person name="Lin Z."/>
            <person name="Wang H."/>
            <person name="Zhou H."/>
            <person name="Yim W.C."/>
            <person name="Priest H.D."/>
            <person name="Zheng C."/>
            <person name="Woodhouse M."/>
            <person name="Edger P.P."/>
            <person name="Guyot R."/>
            <person name="Guo H.B."/>
            <person name="Guo H."/>
            <person name="Zheng G."/>
            <person name="Singh R."/>
            <person name="Sharma A."/>
            <person name="Min X."/>
            <person name="Zheng Y."/>
            <person name="Lee H."/>
            <person name="Gurtowski J."/>
            <person name="Sedlazeck F.J."/>
            <person name="Harkess A."/>
            <person name="McKain M.R."/>
            <person name="Liao Z."/>
            <person name="Fang J."/>
            <person name="Liu J."/>
            <person name="Zhang X."/>
            <person name="Zhang Q."/>
            <person name="Hu W."/>
            <person name="Qin Y."/>
            <person name="Wang K."/>
            <person name="Chen L.Y."/>
            <person name="Shirley N."/>
            <person name="Lin Y.R."/>
            <person name="Liu L.Y."/>
            <person name="Hernandez A.G."/>
            <person name="Wright C.L."/>
            <person name="Bulone V."/>
            <person name="Tuskan G.A."/>
            <person name="Heath K."/>
            <person name="Zee F."/>
            <person name="Moore P.H."/>
            <person name="Sunkar R."/>
            <person name="Leebens-Mack J.H."/>
            <person name="Mockler T."/>
            <person name="Bennetzen J.L."/>
            <person name="Freeling M."/>
            <person name="Sankoff D."/>
            <person name="Paterson A.H."/>
            <person name="Zhu X."/>
            <person name="Yang X."/>
            <person name="Smith J.A."/>
            <person name="Cushman J.C."/>
            <person name="Paull R.E."/>
            <person name="Yu Q."/>
        </authorList>
    </citation>
    <scope>NUCLEOTIDE SEQUENCE [LARGE SCALE GENOMIC DNA]</scope>
    <source>
        <strain evidence="2">cv. F153</strain>
    </source>
</reference>
<accession>A0A6P5FAJ7</accession>
<name>A0A6P5FAJ7_ANACO</name>
<dbReference type="AlphaFoldDB" id="A0A6P5FAJ7"/>
<dbReference type="PANTHER" id="PTHR47584">
    <property type="match status" value="1"/>
</dbReference>
<keyword evidence="2" id="KW-1185">Reference proteome</keyword>
<evidence type="ECO:0000259" key="1">
    <source>
        <dbReference type="PROSITE" id="PS50053"/>
    </source>
</evidence>
<dbReference type="CDD" id="cd17039">
    <property type="entry name" value="Ubl_ubiquitin_like"/>
    <property type="match status" value="1"/>
</dbReference>
<dbReference type="InterPro" id="IPR024752">
    <property type="entry name" value="Myb/SANT-like_dom"/>
</dbReference>
<dbReference type="Pfam" id="PF00240">
    <property type="entry name" value="ubiquitin"/>
    <property type="match status" value="1"/>
</dbReference>
<dbReference type="InterPro" id="IPR029071">
    <property type="entry name" value="Ubiquitin-like_domsf"/>
</dbReference>
<dbReference type="OrthoDB" id="1937145at2759"/>
<reference evidence="3" key="2">
    <citation type="submission" date="2025-08" db="UniProtKB">
        <authorList>
            <consortium name="RefSeq"/>
        </authorList>
    </citation>
    <scope>IDENTIFICATION</scope>
    <source>
        <tissue evidence="3">Leaf</tissue>
    </source>
</reference>
<evidence type="ECO:0000313" key="2">
    <source>
        <dbReference type="Proteomes" id="UP000515123"/>
    </source>
</evidence>
<evidence type="ECO:0000313" key="3">
    <source>
        <dbReference type="RefSeq" id="XP_020092622.1"/>
    </source>
</evidence>
<dbReference type="InterPro" id="IPR045026">
    <property type="entry name" value="LIMYB"/>
</dbReference>
<dbReference type="Gramene" id="Aco014520.1.mrna1">
    <property type="protein sequence ID" value="Aco014520.1.mrna1"/>
    <property type="gene ID" value="Aco014520.1.path1"/>
</dbReference>
<dbReference type="SUPFAM" id="SSF54236">
    <property type="entry name" value="Ubiquitin-like"/>
    <property type="match status" value="1"/>
</dbReference>
<dbReference type="GeneID" id="109713075"/>
<dbReference type="InterPro" id="IPR000626">
    <property type="entry name" value="Ubiquitin-like_dom"/>
</dbReference>
<protein>
    <submittedName>
        <fullName evidence="3">Uncharacterized protein LOC109713075</fullName>
    </submittedName>
</protein>
<gene>
    <name evidence="3" type="primary">LOC109713075</name>
</gene>
<feature type="domain" description="Ubiquitin-like" evidence="1">
    <location>
        <begin position="18"/>
        <end position="87"/>
    </location>
</feature>
<sequence>MDCAESGSPVRPSQDSEMKIFVRSEYHGNYALEVDSSNTIQDVLITVLPIWRLEADPEPQLYFNGDLLDRAKSLADYGVEDGSILHLECTNWIFLSANESEQPNQILGRKKIIITDRLLAIWEKEHDKILLGLLVEQIQTGGRKILYLENDSWRDVVAKFNKTTGLKYENKHLYEHFNFYKYEYEIVSNIRHHPEFSWDHRRQVVIATDAKWNEYIKDNPNAKCYRRRAVPFIDLLENVFAKKEE</sequence>
<dbReference type="RefSeq" id="XP_020092622.1">
    <property type="nucleotide sequence ID" value="XM_020237033.1"/>
</dbReference>
<dbReference type="Pfam" id="PF12776">
    <property type="entry name" value="Myb_DNA-bind_3"/>
    <property type="match status" value="1"/>
</dbReference>
<dbReference type="Proteomes" id="UP000515123">
    <property type="component" value="Linkage group 7"/>
</dbReference>
<dbReference type="PROSITE" id="PS50053">
    <property type="entry name" value="UBIQUITIN_2"/>
    <property type="match status" value="1"/>
</dbReference>
<dbReference type="PANTHER" id="PTHR47584:SF17">
    <property type="entry name" value="MYB_SANT-LIKE DNA-BINDING DOMAIN PROTEIN"/>
    <property type="match status" value="1"/>
</dbReference>